<gene>
    <name evidence="1" type="ORF">A2856_04185</name>
</gene>
<dbReference type="AlphaFoldDB" id="A0A1F7TMM8"/>
<evidence type="ECO:0008006" key="3">
    <source>
        <dbReference type="Google" id="ProtNLM"/>
    </source>
</evidence>
<comment type="caution">
    <text evidence="1">The sequence shown here is derived from an EMBL/GenBank/DDBJ whole genome shotgun (WGS) entry which is preliminary data.</text>
</comment>
<dbReference type="Proteomes" id="UP000177885">
    <property type="component" value="Unassembled WGS sequence"/>
</dbReference>
<protein>
    <recommendedName>
        <fullName evidence="3">Toxin YoeB</fullName>
    </recommendedName>
</protein>
<dbReference type="EMBL" id="MGDT01000003">
    <property type="protein sequence ID" value="OGL67225.1"/>
    <property type="molecule type" value="Genomic_DNA"/>
</dbReference>
<dbReference type="STRING" id="1802385.A2856_04185"/>
<evidence type="ECO:0000313" key="1">
    <source>
        <dbReference type="EMBL" id="OGL67225.1"/>
    </source>
</evidence>
<sequence>MPVTIWYAPEFKRDYKKLPDEVKEALKARGLLFQGHPFHPLLKTHKLAGALDGVFAFTVDFRHRVLFRFMGKDVVMLLRVGDHSVYRRR</sequence>
<evidence type="ECO:0000313" key="2">
    <source>
        <dbReference type="Proteomes" id="UP000177885"/>
    </source>
</evidence>
<dbReference type="SUPFAM" id="SSF143011">
    <property type="entry name" value="RelE-like"/>
    <property type="match status" value="1"/>
</dbReference>
<accession>A0A1F7TMM8</accession>
<proteinExistence type="predicted"/>
<name>A0A1F7TMM8_9BACT</name>
<dbReference type="InterPro" id="IPR035093">
    <property type="entry name" value="RelE/ParE_toxin_dom_sf"/>
</dbReference>
<dbReference type="Gene3D" id="3.30.2310.20">
    <property type="entry name" value="RelE-like"/>
    <property type="match status" value="1"/>
</dbReference>
<organism evidence="1 2">
    <name type="scientific">Candidatus Uhrbacteria bacterium RIFCSPHIGHO2_01_FULL_63_20</name>
    <dbReference type="NCBI Taxonomy" id="1802385"/>
    <lineage>
        <taxon>Bacteria</taxon>
        <taxon>Candidatus Uhriibacteriota</taxon>
    </lineage>
</organism>
<reference evidence="1 2" key="1">
    <citation type="journal article" date="2016" name="Nat. Commun.">
        <title>Thousands of microbial genomes shed light on interconnected biogeochemical processes in an aquifer system.</title>
        <authorList>
            <person name="Anantharaman K."/>
            <person name="Brown C.T."/>
            <person name="Hug L.A."/>
            <person name="Sharon I."/>
            <person name="Castelle C.J."/>
            <person name="Probst A.J."/>
            <person name="Thomas B.C."/>
            <person name="Singh A."/>
            <person name="Wilkins M.J."/>
            <person name="Karaoz U."/>
            <person name="Brodie E.L."/>
            <person name="Williams K.H."/>
            <person name="Hubbard S.S."/>
            <person name="Banfield J.F."/>
        </authorList>
    </citation>
    <scope>NUCLEOTIDE SEQUENCE [LARGE SCALE GENOMIC DNA]</scope>
</reference>